<evidence type="ECO:0000313" key="1">
    <source>
        <dbReference type="EMBL" id="CAI0432154.1"/>
    </source>
</evidence>
<sequence>HFRETEPFLARRAFPQNSPASSSLFISVHSLGLQTRLLRPTGDHSHSFRRRCCCRRDSRLCFFARSPSHLRPFSTRYHRVVDGCHLRMCFFAPKGRPLRHKSQDIVNAMSLVEITKMVLKEM</sequence>
<reference evidence="1" key="1">
    <citation type="submission" date="2022-08" db="EMBL/GenBank/DDBJ databases">
        <authorList>
            <person name="Gutierrez-Valencia J."/>
        </authorList>
    </citation>
    <scope>NUCLEOTIDE SEQUENCE</scope>
</reference>
<organism evidence="1 2">
    <name type="scientific">Linum tenue</name>
    <dbReference type="NCBI Taxonomy" id="586396"/>
    <lineage>
        <taxon>Eukaryota</taxon>
        <taxon>Viridiplantae</taxon>
        <taxon>Streptophyta</taxon>
        <taxon>Embryophyta</taxon>
        <taxon>Tracheophyta</taxon>
        <taxon>Spermatophyta</taxon>
        <taxon>Magnoliopsida</taxon>
        <taxon>eudicotyledons</taxon>
        <taxon>Gunneridae</taxon>
        <taxon>Pentapetalae</taxon>
        <taxon>rosids</taxon>
        <taxon>fabids</taxon>
        <taxon>Malpighiales</taxon>
        <taxon>Linaceae</taxon>
        <taxon>Linum</taxon>
    </lineage>
</organism>
<evidence type="ECO:0000313" key="2">
    <source>
        <dbReference type="Proteomes" id="UP001154282"/>
    </source>
</evidence>
<protein>
    <submittedName>
        <fullName evidence="1">Uncharacterized protein</fullName>
    </submittedName>
</protein>
<gene>
    <name evidence="1" type="ORF">LITE_LOCUS23314</name>
</gene>
<proteinExistence type="predicted"/>
<feature type="non-terminal residue" evidence="1">
    <location>
        <position position="122"/>
    </location>
</feature>
<keyword evidence="2" id="KW-1185">Reference proteome</keyword>
<name>A0AAV0LEC0_9ROSI</name>
<accession>A0AAV0LEC0</accession>
<dbReference type="AlphaFoldDB" id="A0AAV0LEC0"/>
<comment type="caution">
    <text evidence="1">The sequence shown here is derived from an EMBL/GenBank/DDBJ whole genome shotgun (WGS) entry which is preliminary data.</text>
</comment>
<feature type="non-terminal residue" evidence="1">
    <location>
        <position position="1"/>
    </location>
</feature>
<dbReference type="EMBL" id="CAMGYJ010000006">
    <property type="protein sequence ID" value="CAI0432154.1"/>
    <property type="molecule type" value="Genomic_DNA"/>
</dbReference>
<dbReference type="Proteomes" id="UP001154282">
    <property type="component" value="Unassembled WGS sequence"/>
</dbReference>